<proteinExistence type="predicted"/>
<name>A0ACC2GBI7_DALPE</name>
<dbReference type="Proteomes" id="UP001157502">
    <property type="component" value="Chromosome 15"/>
</dbReference>
<organism evidence="1 2">
    <name type="scientific">Dallia pectoralis</name>
    <name type="common">Alaska blackfish</name>
    <dbReference type="NCBI Taxonomy" id="75939"/>
    <lineage>
        <taxon>Eukaryota</taxon>
        <taxon>Metazoa</taxon>
        <taxon>Chordata</taxon>
        <taxon>Craniata</taxon>
        <taxon>Vertebrata</taxon>
        <taxon>Euteleostomi</taxon>
        <taxon>Actinopterygii</taxon>
        <taxon>Neopterygii</taxon>
        <taxon>Teleostei</taxon>
        <taxon>Protacanthopterygii</taxon>
        <taxon>Esociformes</taxon>
        <taxon>Umbridae</taxon>
        <taxon>Dallia</taxon>
    </lineage>
</organism>
<sequence>MDLHSISSNYTVSYSSDTIPNGKELSSLYCLLLLEATNRAQQQHLSAGYKRHDPRGFSCGYCLLIRTARVLQRPQRASSNGCCLLVLATAIYSGPRDRLAAITTT</sequence>
<gene>
    <name evidence="1" type="ORF">DPEC_G00187650</name>
</gene>
<keyword evidence="2" id="KW-1185">Reference proteome</keyword>
<evidence type="ECO:0000313" key="2">
    <source>
        <dbReference type="Proteomes" id="UP001157502"/>
    </source>
</evidence>
<protein>
    <submittedName>
        <fullName evidence="1">Uncharacterized protein</fullName>
    </submittedName>
</protein>
<reference evidence="1" key="1">
    <citation type="submission" date="2021-05" db="EMBL/GenBank/DDBJ databases">
        <authorList>
            <person name="Pan Q."/>
            <person name="Jouanno E."/>
            <person name="Zahm M."/>
            <person name="Klopp C."/>
            <person name="Cabau C."/>
            <person name="Louis A."/>
            <person name="Berthelot C."/>
            <person name="Parey E."/>
            <person name="Roest Crollius H."/>
            <person name="Montfort J."/>
            <person name="Robinson-Rechavi M."/>
            <person name="Bouchez O."/>
            <person name="Lampietro C."/>
            <person name="Lopez Roques C."/>
            <person name="Donnadieu C."/>
            <person name="Postlethwait J."/>
            <person name="Bobe J."/>
            <person name="Dillon D."/>
            <person name="Chandos A."/>
            <person name="von Hippel F."/>
            <person name="Guiguen Y."/>
        </authorList>
    </citation>
    <scope>NUCLEOTIDE SEQUENCE</scope>
    <source>
        <strain evidence="1">YG-Jan2019</strain>
    </source>
</reference>
<accession>A0ACC2GBI7</accession>
<comment type="caution">
    <text evidence="1">The sequence shown here is derived from an EMBL/GenBank/DDBJ whole genome shotgun (WGS) entry which is preliminary data.</text>
</comment>
<dbReference type="EMBL" id="CM055742">
    <property type="protein sequence ID" value="KAJ8001093.1"/>
    <property type="molecule type" value="Genomic_DNA"/>
</dbReference>
<evidence type="ECO:0000313" key="1">
    <source>
        <dbReference type="EMBL" id="KAJ8001093.1"/>
    </source>
</evidence>